<dbReference type="AlphaFoldDB" id="A0A2T0Q9E2"/>
<sequence length="123" mass="13580">MSSEQARKLIEAAAGIEFATNKDVSQFSRVSRDGFKTLAMEFDFAAEEIEARLRAVAPGGVMEGFQGRARAKAVARHARNIAEFLRRSATESVRINATFVRLFEAELNAAKAKPSKKPMKFEA</sequence>
<reference evidence="1 2" key="1">
    <citation type="submission" date="2018-03" db="EMBL/GenBank/DDBJ databases">
        <title>Genomic Encyclopedia of Archaeal and Bacterial Type Strains, Phase II (KMG-II): from individual species to whole genera.</title>
        <authorList>
            <person name="Goeker M."/>
        </authorList>
    </citation>
    <scope>NUCLEOTIDE SEQUENCE [LARGE SCALE GENOMIC DNA]</scope>
    <source>
        <strain evidence="1 2">DSM 45601</strain>
    </source>
</reference>
<organism evidence="1 2">
    <name type="scientific">Allonocardiopsis opalescens</name>
    <dbReference type="NCBI Taxonomy" id="1144618"/>
    <lineage>
        <taxon>Bacteria</taxon>
        <taxon>Bacillati</taxon>
        <taxon>Actinomycetota</taxon>
        <taxon>Actinomycetes</taxon>
        <taxon>Streptosporangiales</taxon>
        <taxon>Allonocardiopsis</taxon>
    </lineage>
</organism>
<gene>
    <name evidence="1" type="ORF">CLV72_10250</name>
</gene>
<protein>
    <submittedName>
        <fullName evidence="1">Uncharacterized protein</fullName>
    </submittedName>
</protein>
<accession>A0A2T0Q9E2</accession>
<dbReference type="Proteomes" id="UP000237846">
    <property type="component" value="Unassembled WGS sequence"/>
</dbReference>
<evidence type="ECO:0000313" key="2">
    <source>
        <dbReference type="Proteomes" id="UP000237846"/>
    </source>
</evidence>
<comment type="caution">
    <text evidence="1">The sequence shown here is derived from an EMBL/GenBank/DDBJ whole genome shotgun (WGS) entry which is preliminary data.</text>
</comment>
<dbReference type="RefSeq" id="WP_106241712.1">
    <property type="nucleotide sequence ID" value="NZ_PVZC01000002.1"/>
</dbReference>
<name>A0A2T0Q9E2_9ACTN</name>
<keyword evidence="2" id="KW-1185">Reference proteome</keyword>
<proteinExistence type="predicted"/>
<dbReference type="EMBL" id="PVZC01000002">
    <property type="protein sequence ID" value="PRY00421.1"/>
    <property type="molecule type" value="Genomic_DNA"/>
</dbReference>
<evidence type="ECO:0000313" key="1">
    <source>
        <dbReference type="EMBL" id="PRY00421.1"/>
    </source>
</evidence>